<dbReference type="InterPro" id="IPR008271">
    <property type="entry name" value="Ser/Thr_kinase_AS"/>
</dbReference>
<evidence type="ECO:0000313" key="7">
    <source>
        <dbReference type="EMBL" id="GCE11069.1"/>
    </source>
</evidence>
<feature type="domain" description="Protein kinase" evidence="6">
    <location>
        <begin position="24"/>
        <end position="286"/>
    </location>
</feature>
<dbReference type="InterPro" id="IPR000719">
    <property type="entry name" value="Prot_kinase_dom"/>
</dbReference>
<dbReference type="Gene3D" id="3.30.200.20">
    <property type="entry name" value="Phosphorylase Kinase, domain 1"/>
    <property type="match status" value="1"/>
</dbReference>
<dbReference type="PANTHER" id="PTHR43289:SF6">
    <property type="entry name" value="SERINE_THREONINE-PROTEIN KINASE NEKL-3"/>
    <property type="match status" value="1"/>
</dbReference>
<dbReference type="PANTHER" id="PTHR43289">
    <property type="entry name" value="MITOGEN-ACTIVATED PROTEIN KINASE KINASE KINASE 20-RELATED"/>
    <property type="match status" value="1"/>
</dbReference>
<evidence type="ECO:0000256" key="2">
    <source>
        <dbReference type="ARBA" id="ARBA00022679"/>
    </source>
</evidence>
<evidence type="ECO:0000256" key="3">
    <source>
        <dbReference type="ARBA" id="ARBA00022741"/>
    </source>
</evidence>
<evidence type="ECO:0000256" key="4">
    <source>
        <dbReference type="ARBA" id="ARBA00022777"/>
    </source>
</evidence>
<protein>
    <recommendedName>
        <fullName evidence="1">non-specific serine/threonine protein kinase</fullName>
        <ecNumber evidence="1">2.7.11.1</ecNumber>
    </recommendedName>
</protein>
<dbReference type="GO" id="GO:0004674">
    <property type="term" value="F:protein serine/threonine kinase activity"/>
    <property type="evidence" value="ECO:0007669"/>
    <property type="project" value="UniProtKB-EC"/>
</dbReference>
<dbReference type="Proteomes" id="UP000287352">
    <property type="component" value="Unassembled WGS sequence"/>
</dbReference>
<gene>
    <name evidence="7" type="ORF">KTT_09280</name>
</gene>
<evidence type="ECO:0000259" key="6">
    <source>
        <dbReference type="PROSITE" id="PS50011"/>
    </source>
</evidence>
<comment type="caution">
    <text evidence="7">The sequence shown here is derived from an EMBL/GenBank/DDBJ whole genome shotgun (WGS) entry which is preliminary data.</text>
</comment>
<sequence length="295" mass="33073">MLLDCDMSQRLTEKHCFELQHGNYKLYHVVKSGGSSTIYQGEHIHLQHPVAVKVLNSWLASEEVTHKFWAEARLHASMRHPHIVRVLDCGVKGKLPFFVMDYAPHGTLQDYYVTGSKLPLSTLLPLVMQIASALQYLHERNLVHRDVKPSNLLIGPENQIWLSDFGITVAMQPWHPQHMQDSIGTALYAAPEQISGKPVTASDQYALAVLVYTWLCGQPPFSGSLVQLCQQHLYNEPPSLSKHLPQLAPAVEQVVLRALSKDPYQRFAHVLDFANALKQACTQPLAREEPVGPGL</sequence>
<keyword evidence="5" id="KW-0067">ATP-binding</keyword>
<dbReference type="PROSITE" id="PS50011">
    <property type="entry name" value="PROTEIN_KINASE_DOM"/>
    <property type="match status" value="1"/>
</dbReference>
<dbReference type="GO" id="GO:0005524">
    <property type="term" value="F:ATP binding"/>
    <property type="evidence" value="ECO:0007669"/>
    <property type="project" value="UniProtKB-KW"/>
</dbReference>
<proteinExistence type="predicted"/>
<dbReference type="AlphaFoldDB" id="A0A401ZVY9"/>
<keyword evidence="4" id="KW-0418">Kinase</keyword>
<accession>A0A401ZVY9</accession>
<dbReference type="SMART" id="SM00220">
    <property type="entry name" value="S_TKc"/>
    <property type="match status" value="1"/>
</dbReference>
<dbReference type="SUPFAM" id="SSF56112">
    <property type="entry name" value="Protein kinase-like (PK-like)"/>
    <property type="match status" value="1"/>
</dbReference>
<reference evidence="8" key="1">
    <citation type="submission" date="2018-12" db="EMBL/GenBank/DDBJ databases">
        <title>Tengunoibacter tsumagoiensis gen. nov., sp. nov., Dictyobacter kobayashii sp. nov., D. alpinus sp. nov., and D. joshuensis sp. nov. and description of Dictyobacteraceae fam. nov. within the order Ktedonobacterales isolated from Tengu-no-mugimeshi.</title>
        <authorList>
            <person name="Wang C.M."/>
            <person name="Zheng Y."/>
            <person name="Sakai Y."/>
            <person name="Toyoda A."/>
            <person name="Minakuchi Y."/>
            <person name="Abe K."/>
            <person name="Yokota A."/>
            <person name="Yabe S."/>
        </authorList>
    </citation>
    <scope>NUCLEOTIDE SEQUENCE [LARGE SCALE GENOMIC DNA]</scope>
    <source>
        <strain evidence="8">Uno3</strain>
    </source>
</reference>
<dbReference type="PROSITE" id="PS00108">
    <property type="entry name" value="PROTEIN_KINASE_ST"/>
    <property type="match status" value="1"/>
</dbReference>
<dbReference type="CDD" id="cd14014">
    <property type="entry name" value="STKc_PknB_like"/>
    <property type="match status" value="1"/>
</dbReference>
<dbReference type="RefSeq" id="WP_126578680.1">
    <property type="nucleotide sequence ID" value="NZ_BIFR01000001.1"/>
</dbReference>
<dbReference type="EMBL" id="BIFR01000001">
    <property type="protein sequence ID" value="GCE11069.1"/>
    <property type="molecule type" value="Genomic_DNA"/>
</dbReference>
<keyword evidence="2" id="KW-0808">Transferase</keyword>
<dbReference type="Pfam" id="PF00069">
    <property type="entry name" value="Pkinase"/>
    <property type="match status" value="1"/>
</dbReference>
<dbReference type="Gene3D" id="1.10.510.10">
    <property type="entry name" value="Transferase(Phosphotransferase) domain 1"/>
    <property type="match status" value="1"/>
</dbReference>
<dbReference type="OrthoDB" id="9762169at2"/>
<organism evidence="7 8">
    <name type="scientific">Tengunoibacter tsumagoiensis</name>
    <dbReference type="NCBI Taxonomy" id="2014871"/>
    <lineage>
        <taxon>Bacteria</taxon>
        <taxon>Bacillati</taxon>
        <taxon>Chloroflexota</taxon>
        <taxon>Ktedonobacteria</taxon>
        <taxon>Ktedonobacterales</taxon>
        <taxon>Dictyobacteraceae</taxon>
        <taxon>Tengunoibacter</taxon>
    </lineage>
</organism>
<dbReference type="EC" id="2.7.11.1" evidence="1"/>
<dbReference type="InterPro" id="IPR011009">
    <property type="entry name" value="Kinase-like_dom_sf"/>
</dbReference>
<evidence type="ECO:0000313" key="8">
    <source>
        <dbReference type="Proteomes" id="UP000287352"/>
    </source>
</evidence>
<name>A0A401ZVY9_9CHLR</name>
<evidence type="ECO:0000256" key="1">
    <source>
        <dbReference type="ARBA" id="ARBA00012513"/>
    </source>
</evidence>
<evidence type="ECO:0000256" key="5">
    <source>
        <dbReference type="ARBA" id="ARBA00022840"/>
    </source>
</evidence>
<keyword evidence="8" id="KW-1185">Reference proteome</keyword>
<keyword evidence="3" id="KW-0547">Nucleotide-binding</keyword>